<evidence type="ECO:0000313" key="3">
    <source>
        <dbReference type="EMBL" id="MDC7717962.1"/>
    </source>
</evidence>
<proteinExistence type="predicted"/>
<name>A0ABT5IZV8_9NEIS</name>
<comment type="caution">
    <text evidence="3">The sequence shown here is derived from an EMBL/GenBank/DDBJ whole genome shotgun (WGS) entry which is preliminary data.</text>
</comment>
<sequence>MNTLILLDRLPDPLMQDGVAQREALKTLGRQLALQAASQLISLPLRHFALDSDKPHYLLLEGAPAPLGLSISHSGPWVAAAVSACRPLGLDIEQTTRSRNADDLAELLSADEAAWLAAQPEDSLPGDPFWCIWTLKEALGKYCGRRWETPQQTGSIHQLDHYAAHLALPDSGLILAITAPAALDCQLQCGQQKAARVKLQPWPGYLRR</sequence>
<dbReference type="SUPFAM" id="SSF56214">
    <property type="entry name" value="4'-phosphopantetheinyl transferase"/>
    <property type="match status" value="1"/>
</dbReference>
<dbReference type="Pfam" id="PF01648">
    <property type="entry name" value="ACPS"/>
    <property type="match status" value="1"/>
</dbReference>
<accession>A0ABT5IZV8</accession>
<gene>
    <name evidence="3" type="ORF">PQU95_12150</name>
</gene>
<organism evidence="3 4">
    <name type="scientific">Vogesella aquatica</name>
    <dbReference type="NCBI Taxonomy" id="2984206"/>
    <lineage>
        <taxon>Bacteria</taxon>
        <taxon>Pseudomonadati</taxon>
        <taxon>Pseudomonadota</taxon>
        <taxon>Betaproteobacteria</taxon>
        <taxon>Neisseriales</taxon>
        <taxon>Chromobacteriaceae</taxon>
        <taxon>Vogesella</taxon>
    </lineage>
</organism>
<feature type="domain" description="4'-phosphopantetheinyl transferase" evidence="2">
    <location>
        <begin position="87"/>
        <end position="149"/>
    </location>
</feature>
<keyword evidence="4" id="KW-1185">Reference proteome</keyword>
<dbReference type="InterPro" id="IPR008278">
    <property type="entry name" value="4-PPantetheinyl_Trfase_dom"/>
</dbReference>
<dbReference type="EMBL" id="JAQQLF010000014">
    <property type="protein sequence ID" value="MDC7717962.1"/>
    <property type="molecule type" value="Genomic_DNA"/>
</dbReference>
<dbReference type="RefSeq" id="WP_272752269.1">
    <property type="nucleotide sequence ID" value="NZ_JAQQLF010000014.1"/>
</dbReference>
<dbReference type="Gene3D" id="3.90.470.20">
    <property type="entry name" value="4'-phosphopantetheinyl transferase domain"/>
    <property type="match status" value="1"/>
</dbReference>
<dbReference type="Proteomes" id="UP001219956">
    <property type="component" value="Unassembled WGS sequence"/>
</dbReference>
<dbReference type="InterPro" id="IPR037143">
    <property type="entry name" value="4-PPantetheinyl_Trfase_dom_sf"/>
</dbReference>
<evidence type="ECO:0000313" key="4">
    <source>
        <dbReference type="Proteomes" id="UP001219956"/>
    </source>
</evidence>
<reference evidence="3 4" key="1">
    <citation type="submission" date="2023-01" db="EMBL/GenBank/DDBJ databases">
        <title>Novel species of the genus Vogesella isolated from rivers.</title>
        <authorList>
            <person name="Lu H."/>
        </authorList>
    </citation>
    <scope>NUCLEOTIDE SEQUENCE [LARGE SCALE GENOMIC DNA]</scope>
    <source>
        <strain evidence="3 4">DC21W</strain>
    </source>
</reference>
<evidence type="ECO:0000259" key="2">
    <source>
        <dbReference type="Pfam" id="PF01648"/>
    </source>
</evidence>
<dbReference type="GO" id="GO:0016740">
    <property type="term" value="F:transferase activity"/>
    <property type="evidence" value="ECO:0007669"/>
    <property type="project" value="UniProtKB-KW"/>
</dbReference>
<keyword evidence="1 3" id="KW-0808">Transferase</keyword>
<evidence type="ECO:0000256" key="1">
    <source>
        <dbReference type="ARBA" id="ARBA00022679"/>
    </source>
</evidence>
<protein>
    <submittedName>
        <fullName evidence="3">4'-phosphopantetheinyl transferase superfamily protein</fullName>
    </submittedName>
</protein>